<evidence type="ECO:0000313" key="3">
    <source>
        <dbReference type="Proteomes" id="UP001152422"/>
    </source>
</evidence>
<feature type="compositionally biased region" description="Polar residues" evidence="1">
    <location>
        <begin position="173"/>
        <end position="195"/>
    </location>
</feature>
<name>A0A9X4QZX7_9STAP</name>
<proteinExistence type="predicted"/>
<feature type="compositionally biased region" description="Basic and acidic residues" evidence="1">
    <location>
        <begin position="68"/>
        <end position="108"/>
    </location>
</feature>
<gene>
    <name evidence="2" type="ORF">M4L89_13650</name>
</gene>
<dbReference type="InterPro" id="IPR025580">
    <property type="entry name" value="Gp46"/>
</dbReference>
<keyword evidence="3" id="KW-1185">Reference proteome</keyword>
<accession>A0A9X4QZX7</accession>
<dbReference type="AlphaFoldDB" id="A0A9X4QZX7"/>
<protein>
    <submittedName>
        <fullName evidence="2">DUF4355 domain-containing protein</fullName>
    </submittedName>
</protein>
<feature type="region of interest" description="Disordered" evidence="1">
    <location>
        <begin position="1"/>
        <end position="108"/>
    </location>
</feature>
<dbReference type="RefSeq" id="WP_277583636.1">
    <property type="nucleotide sequence ID" value="NZ_JAMBPY010000015.1"/>
</dbReference>
<feature type="compositionally biased region" description="Basic and acidic residues" evidence="1">
    <location>
        <begin position="1"/>
        <end position="10"/>
    </location>
</feature>
<feature type="compositionally biased region" description="Basic and acidic residues" evidence="1">
    <location>
        <begin position="53"/>
        <end position="62"/>
    </location>
</feature>
<dbReference type="Pfam" id="PF14265">
    <property type="entry name" value="DUF4355"/>
    <property type="match status" value="1"/>
</dbReference>
<sequence>MTNQTKDKLKLNLQHFAEGGEPQDPPTPQDPTTDPKDPEPTDDTFTSSQVDSKVSKAVEKALQKKKQEHQQELEDAKAEARKQAESYAKLTEKEKRDKELSDREKQLADKERELNLRHLKADVETDLKDNDLPAEFADTLVTLEDNEKIKEAIQGIKEQFDAAVQAQVKEVTRQGTPASNSSSFTNKSKGSNSIQEMARNARIIK</sequence>
<reference evidence="2" key="1">
    <citation type="submission" date="2022-05" db="EMBL/GenBank/DDBJ databases">
        <title>Comparative genomics of Staphylococcus equorum isolates.</title>
        <authorList>
            <person name="Luelf R.H."/>
        </authorList>
    </citation>
    <scope>NUCLEOTIDE SEQUENCE</scope>
    <source>
        <strain evidence="2">TMW 2.2497</strain>
    </source>
</reference>
<comment type="caution">
    <text evidence="2">The sequence shown here is derived from an EMBL/GenBank/DDBJ whole genome shotgun (WGS) entry which is preliminary data.</text>
</comment>
<dbReference type="Proteomes" id="UP001152422">
    <property type="component" value="Unassembled WGS sequence"/>
</dbReference>
<evidence type="ECO:0000256" key="1">
    <source>
        <dbReference type="SAM" id="MobiDB-lite"/>
    </source>
</evidence>
<organism evidence="2 3">
    <name type="scientific">Staphylococcus equorum</name>
    <dbReference type="NCBI Taxonomy" id="246432"/>
    <lineage>
        <taxon>Bacteria</taxon>
        <taxon>Bacillati</taxon>
        <taxon>Bacillota</taxon>
        <taxon>Bacilli</taxon>
        <taxon>Bacillales</taxon>
        <taxon>Staphylococcaceae</taxon>
        <taxon>Staphylococcus</taxon>
    </lineage>
</organism>
<dbReference type="EMBL" id="JAMBQA010000012">
    <property type="protein sequence ID" value="MDG0847270.1"/>
    <property type="molecule type" value="Genomic_DNA"/>
</dbReference>
<feature type="region of interest" description="Disordered" evidence="1">
    <location>
        <begin position="171"/>
        <end position="205"/>
    </location>
</feature>
<evidence type="ECO:0000313" key="2">
    <source>
        <dbReference type="EMBL" id="MDG0847270.1"/>
    </source>
</evidence>